<evidence type="ECO:0000256" key="4">
    <source>
        <dbReference type="ARBA" id="ARBA00023136"/>
    </source>
</evidence>
<dbReference type="Gene3D" id="1.20.1250.20">
    <property type="entry name" value="MFS general substrate transporter like domains"/>
    <property type="match status" value="1"/>
</dbReference>
<evidence type="ECO:0000256" key="5">
    <source>
        <dbReference type="SAM" id="Phobius"/>
    </source>
</evidence>
<dbReference type="Proteomes" id="UP000053268">
    <property type="component" value="Unassembled WGS sequence"/>
</dbReference>
<dbReference type="Pfam" id="PF00083">
    <property type="entry name" value="Sugar_tr"/>
    <property type="match status" value="1"/>
</dbReference>
<feature type="transmembrane region" description="Helical" evidence="5">
    <location>
        <begin position="364"/>
        <end position="383"/>
    </location>
</feature>
<feature type="transmembrane region" description="Helical" evidence="5">
    <location>
        <begin position="227"/>
        <end position="244"/>
    </location>
</feature>
<dbReference type="EMBL" id="KQ459463">
    <property type="protein sequence ID" value="KPJ00565.1"/>
    <property type="molecule type" value="Genomic_DNA"/>
</dbReference>
<keyword evidence="2 5" id="KW-0812">Transmembrane</keyword>
<protein>
    <submittedName>
        <fullName evidence="7">Solute carrier family 22 member 13</fullName>
    </submittedName>
</protein>
<feature type="transmembrane region" description="Helical" evidence="5">
    <location>
        <begin position="169"/>
        <end position="185"/>
    </location>
</feature>
<feature type="transmembrane region" description="Helical" evidence="5">
    <location>
        <begin position="42"/>
        <end position="62"/>
    </location>
</feature>
<feature type="transmembrane region" description="Helical" evidence="5">
    <location>
        <begin position="279"/>
        <end position="298"/>
    </location>
</feature>
<evidence type="ECO:0000313" key="8">
    <source>
        <dbReference type="Proteomes" id="UP000053268"/>
    </source>
</evidence>
<dbReference type="PANTHER" id="PTHR24064">
    <property type="entry name" value="SOLUTE CARRIER FAMILY 22 MEMBER"/>
    <property type="match status" value="1"/>
</dbReference>
<dbReference type="AlphaFoldDB" id="A0A194Q6D6"/>
<dbReference type="InterPro" id="IPR036259">
    <property type="entry name" value="MFS_trans_sf"/>
</dbReference>
<dbReference type="PROSITE" id="PS50850">
    <property type="entry name" value="MFS"/>
    <property type="match status" value="1"/>
</dbReference>
<keyword evidence="4 5" id="KW-0472">Membrane</keyword>
<comment type="subcellular location">
    <subcellularLocation>
        <location evidence="1">Membrane</location>
        <topology evidence="1">Multi-pass membrane protein</topology>
    </subcellularLocation>
</comment>
<dbReference type="InterPro" id="IPR020846">
    <property type="entry name" value="MFS_dom"/>
</dbReference>
<feature type="transmembrane region" description="Helical" evidence="5">
    <location>
        <begin position="191"/>
        <end position="215"/>
    </location>
</feature>
<evidence type="ECO:0000259" key="6">
    <source>
        <dbReference type="PROSITE" id="PS50850"/>
    </source>
</evidence>
<evidence type="ECO:0000256" key="2">
    <source>
        <dbReference type="ARBA" id="ARBA00022692"/>
    </source>
</evidence>
<dbReference type="InterPro" id="IPR005828">
    <property type="entry name" value="MFS_sugar_transport-like"/>
</dbReference>
<evidence type="ECO:0000256" key="3">
    <source>
        <dbReference type="ARBA" id="ARBA00022989"/>
    </source>
</evidence>
<reference evidence="7 8" key="1">
    <citation type="journal article" date="2015" name="Nat. Commun.">
        <title>Outbred genome sequencing and CRISPR/Cas9 gene editing in butterflies.</title>
        <authorList>
            <person name="Li X."/>
            <person name="Fan D."/>
            <person name="Zhang W."/>
            <person name="Liu G."/>
            <person name="Zhang L."/>
            <person name="Zhao L."/>
            <person name="Fang X."/>
            <person name="Chen L."/>
            <person name="Dong Y."/>
            <person name="Chen Y."/>
            <person name="Ding Y."/>
            <person name="Zhao R."/>
            <person name="Feng M."/>
            <person name="Zhu Y."/>
            <person name="Feng Y."/>
            <person name="Jiang X."/>
            <person name="Zhu D."/>
            <person name="Xiang H."/>
            <person name="Feng X."/>
            <person name="Li S."/>
            <person name="Wang J."/>
            <person name="Zhang G."/>
            <person name="Kronforst M.R."/>
            <person name="Wang W."/>
        </authorList>
    </citation>
    <scope>NUCLEOTIDE SEQUENCE [LARGE SCALE GENOMIC DNA]</scope>
    <source>
        <strain evidence="7">Ya'a_city_454_Px</strain>
        <tissue evidence="7">Whole body</tissue>
    </source>
</reference>
<dbReference type="SUPFAM" id="SSF103473">
    <property type="entry name" value="MFS general substrate transporter"/>
    <property type="match status" value="1"/>
</dbReference>
<dbReference type="GO" id="GO:0016020">
    <property type="term" value="C:membrane"/>
    <property type="evidence" value="ECO:0007669"/>
    <property type="project" value="UniProtKB-SubCell"/>
</dbReference>
<feature type="transmembrane region" description="Helical" evidence="5">
    <location>
        <begin position="250"/>
        <end position="272"/>
    </location>
</feature>
<dbReference type="STRING" id="66420.A0A194Q6D6"/>
<organism evidence="7 8">
    <name type="scientific">Papilio xuthus</name>
    <name type="common">Asian swallowtail butterfly</name>
    <dbReference type="NCBI Taxonomy" id="66420"/>
    <lineage>
        <taxon>Eukaryota</taxon>
        <taxon>Metazoa</taxon>
        <taxon>Ecdysozoa</taxon>
        <taxon>Arthropoda</taxon>
        <taxon>Hexapoda</taxon>
        <taxon>Insecta</taxon>
        <taxon>Pterygota</taxon>
        <taxon>Neoptera</taxon>
        <taxon>Endopterygota</taxon>
        <taxon>Lepidoptera</taxon>
        <taxon>Glossata</taxon>
        <taxon>Ditrysia</taxon>
        <taxon>Papilionoidea</taxon>
        <taxon>Papilionidae</taxon>
        <taxon>Papilioninae</taxon>
        <taxon>Papilio</taxon>
    </lineage>
</organism>
<keyword evidence="8" id="KW-1185">Reference proteome</keyword>
<feature type="transmembrane region" description="Helical" evidence="5">
    <location>
        <begin position="505"/>
        <end position="528"/>
    </location>
</feature>
<feature type="transmembrane region" description="Helical" evidence="5">
    <location>
        <begin position="425"/>
        <end position="458"/>
    </location>
</feature>
<evidence type="ECO:0000256" key="1">
    <source>
        <dbReference type="ARBA" id="ARBA00004141"/>
    </source>
</evidence>
<name>A0A194Q6D6_PAPXU</name>
<gene>
    <name evidence="7" type="ORF">RR46_07155</name>
</gene>
<sequence length="576" mass="64643">MEDKVISEKIPSKNYISEKDDISNGEVDYDQLLSSAGEFGRYQWFLFFATFPFYIFGTFSYYSQIFMTEPSQNHWCWVPELANLSEHDRRTLAIPSDSDGRFGYSQCTVYSANWSDVLISGIKPNESWPTESCQNGWEFDKTEIPYPTVSSDWGWVCDKDSYQATAQSVLFLGFILGGFVVGWVADKFGRVPAAVFANIIGCIAGVASTFTTSFLEFSICRFFMGMSYDNCMMMIYLLVLEFVAPKYRTIIANLPFAIFYTLGVSSLPWISLACGHWKTIGLVTSSTMALAIFTPFIVPESPRWLLSKGRVDEAINKLIKIGEVNKKEIPSKLIEQFKLSIKSEKKQKSVSSLELLKRPVLRKIFITMCVVYMCCMIVFDALVRSVGSLGFDFFLSFTLVSLTEFPSLVIVAFVLDLTGRKWLTIISFSLCCIFSIATAFVGGGLQSVLCAVVARFFVNISTNTSIQWAAEMLPTPVRGSGTSIVHICGYVATVISPYIVYLETYIVWLPLVIVGSLAGLGAILAFILPETARRDMPQTFEEAEELIRDQKLFDIPFLEKKKRETSGHVNSSFQMS</sequence>
<feature type="transmembrane region" description="Helical" evidence="5">
    <location>
        <begin position="479"/>
        <end position="499"/>
    </location>
</feature>
<feature type="domain" description="Major facilitator superfamily (MFS) profile" evidence="6">
    <location>
        <begin position="109"/>
        <end position="533"/>
    </location>
</feature>
<keyword evidence="3 5" id="KW-1133">Transmembrane helix</keyword>
<proteinExistence type="predicted"/>
<feature type="transmembrane region" description="Helical" evidence="5">
    <location>
        <begin position="390"/>
        <end position="413"/>
    </location>
</feature>
<accession>A0A194Q6D6</accession>
<dbReference type="GO" id="GO:0022857">
    <property type="term" value="F:transmembrane transporter activity"/>
    <property type="evidence" value="ECO:0007669"/>
    <property type="project" value="InterPro"/>
</dbReference>
<evidence type="ECO:0000313" key="7">
    <source>
        <dbReference type="EMBL" id="KPJ00565.1"/>
    </source>
</evidence>